<gene>
    <name evidence="1" type="ORF">SAMN04488568_11387</name>
</gene>
<dbReference type="GO" id="GO:0016301">
    <property type="term" value="F:kinase activity"/>
    <property type="evidence" value="ECO:0007669"/>
    <property type="project" value="UniProtKB-KW"/>
</dbReference>
<keyword evidence="1" id="KW-0808">Transferase</keyword>
<organism evidence="1 2">
    <name type="scientific">Maricaulis salignorans</name>
    <dbReference type="NCBI Taxonomy" id="144026"/>
    <lineage>
        <taxon>Bacteria</taxon>
        <taxon>Pseudomonadati</taxon>
        <taxon>Pseudomonadota</taxon>
        <taxon>Alphaproteobacteria</taxon>
        <taxon>Maricaulales</taxon>
        <taxon>Maricaulaceae</taxon>
        <taxon>Maricaulis</taxon>
    </lineage>
</organism>
<dbReference type="EMBL" id="FNHG01000013">
    <property type="protein sequence ID" value="SDM53954.1"/>
    <property type="molecule type" value="Genomic_DNA"/>
</dbReference>
<sequence length="35" mass="4047">TLSEEQEVSFLPKPFTLIQLAEKVKQEMLKRAEKG</sequence>
<reference evidence="1 2" key="1">
    <citation type="submission" date="2016-10" db="EMBL/GenBank/DDBJ databases">
        <authorList>
            <person name="de Groot N.N."/>
        </authorList>
    </citation>
    <scope>NUCLEOTIDE SEQUENCE [LARGE SCALE GENOMIC DNA]</scope>
    <source>
        <strain evidence="1 2">DSM 16077</strain>
    </source>
</reference>
<feature type="non-terminal residue" evidence="1">
    <location>
        <position position="1"/>
    </location>
</feature>
<proteinExistence type="predicted"/>
<keyword evidence="1" id="KW-0418">Kinase</keyword>
<name>A0A1G9U2U5_9PROT</name>
<keyword evidence="2" id="KW-1185">Reference proteome</keyword>
<accession>A0A1G9U2U5</accession>
<evidence type="ECO:0000313" key="2">
    <source>
        <dbReference type="Proteomes" id="UP000199759"/>
    </source>
</evidence>
<dbReference type="AlphaFoldDB" id="A0A1G9U2U5"/>
<protein>
    <submittedName>
        <fullName evidence="1">Two-component system, cell cycle sensor histidine kinase and response regulator CckA</fullName>
    </submittedName>
</protein>
<dbReference type="Proteomes" id="UP000199759">
    <property type="component" value="Unassembled WGS sequence"/>
</dbReference>
<evidence type="ECO:0000313" key="1">
    <source>
        <dbReference type="EMBL" id="SDM53954.1"/>
    </source>
</evidence>